<accession>A0A0F9F5Y3</accession>
<evidence type="ECO:0000256" key="1">
    <source>
        <dbReference type="SAM" id="MobiDB-lite"/>
    </source>
</evidence>
<comment type="caution">
    <text evidence="2">The sequence shown here is derived from an EMBL/GenBank/DDBJ whole genome shotgun (WGS) entry which is preliminary data.</text>
</comment>
<feature type="region of interest" description="Disordered" evidence="1">
    <location>
        <begin position="1"/>
        <end position="35"/>
    </location>
</feature>
<organism evidence="2">
    <name type="scientific">marine sediment metagenome</name>
    <dbReference type="NCBI Taxonomy" id="412755"/>
    <lineage>
        <taxon>unclassified sequences</taxon>
        <taxon>metagenomes</taxon>
        <taxon>ecological metagenomes</taxon>
    </lineage>
</organism>
<gene>
    <name evidence="2" type="ORF">LCGC14_2345150</name>
</gene>
<dbReference type="EMBL" id="LAZR01034016">
    <property type="protein sequence ID" value="KKL46477.1"/>
    <property type="molecule type" value="Genomic_DNA"/>
</dbReference>
<protein>
    <submittedName>
        <fullName evidence="2">Uncharacterized protein</fullName>
    </submittedName>
</protein>
<feature type="non-terminal residue" evidence="2">
    <location>
        <position position="1"/>
    </location>
</feature>
<evidence type="ECO:0000313" key="2">
    <source>
        <dbReference type="EMBL" id="KKL46477.1"/>
    </source>
</evidence>
<proteinExistence type="predicted"/>
<sequence length="35" mass="3848">KDMEVEIENVPDKDIPANANKVDGTPPTNKLMVPK</sequence>
<dbReference type="AlphaFoldDB" id="A0A0F9F5Y3"/>
<name>A0A0F9F5Y3_9ZZZZ</name>
<reference evidence="2" key="1">
    <citation type="journal article" date="2015" name="Nature">
        <title>Complex archaea that bridge the gap between prokaryotes and eukaryotes.</title>
        <authorList>
            <person name="Spang A."/>
            <person name="Saw J.H."/>
            <person name="Jorgensen S.L."/>
            <person name="Zaremba-Niedzwiedzka K."/>
            <person name="Martijn J."/>
            <person name="Lind A.E."/>
            <person name="van Eijk R."/>
            <person name="Schleper C."/>
            <person name="Guy L."/>
            <person name="Ettema T.J."/>
        </authorList>
    </citation>
    <scope>NUCLEOTIDE SEQUENCE</scope>
</reference>